<sequence length="65" mass="7420">MNEDVFQCMPVRVRYDEPSRERQETLTDSWFQMKATSQLGTGYAHAAVVCSRPLKHSTLLDICDG</sequence>
<keyword evidence="2" id="KW-1185">Reference proteome</keyword>
<accession>A0A9P4Q3T0</accession>
<dbReference type="Proteomes" id="UP000799441">
    <property type="component" value="Unassembled WGS sequence"/>
</dbReference>
<evidence type="ECO:0000313" key="2">
    <source>
        <dbReference type="Proteomes" id="UP000799441"/>
    </source>
</evidence>
<dbReference type="AlphaFoldDB" id="A0A9P4Q3T0"/>
<proteinExistence type="predicted"/>
<reference evidence="1" key="1">
    <citation type="journal article" date="2020" name="Stud. Mycol.">
        <title>101 Dothideomycetes genomes: a test case for predicting lifestyles and emergence of pathogens.</title>
        <authorList>
            <person name="Haridas S."/>
            <person name="Albert R."/>
            <person name="Binder M."/>
            <person name="Bloem J."/>
            <person name="Labutti K."/>
            <person name="Salamov A."/>
            <person name="Andreopoulos B."/>
            <person name="Baker S."/>
            <person name="Barry K."/>
            <person name="Bills G."/>
            <person name="Bluhm B."/>
            <person name="Cannon C."/>
            <person name="Castanera R."/>
            <person name="Culley D."/>
            <person name="Daum C."/>
            <person name="Ezra D."/>
            <person name="Gonzalez J."/>
            <person name="Henrissat B."/>
            <person name="Kuo A."/>
            <person name="Liang C."/>
            <person name="Lipzen A."/>
            <person name="Lutzoni F."/>
            <person name="Magnuson J."/>
            <person name="Mondo S."/>
            <person name="Nolan M."/>
            <person name="Ohm R."/>
            <person name="Pangilinan J."/>
            <person name="Park H.-J."/>
            <person name="Ramirez L."/>
            <person name="Alfaro M."/>
            <person name="Sun H."/>
            <person name="Tritt A."/>
            <person name="Yoshinaga Y."/>
            <person name="Zwiers L.-H."/>
            <person name="Turgeon B."/>
            <person name="Goodwin S."/>
            <person name="Spatafora J."/>
            <person name="Crous P."/>
            <person name="Grigoriev I."/>
        </authorList>
    </citation>
    <scope>NUCLEOTIDE SEQUENCE</scope>
    <source>
        <strain evidence="1">CBS 116435</strain>
    </source>
</reference>
<evidence type="ECO:0000313" key="1">
    <source>
        <dbReference type="EMBL" id="KAF2717821.1"/>
    </source>
</evidence>
<comment type="caution">
    <text evidence="1">The sequence shown here is derived from an EMBL/GenBank/DDBJ whole genome shotgun (WGS) entry which is preliminary data.</text>
</comment>
<organism evidence="1 2">
    <name type="scientific">Polychaeton citri CBS 116435</name>
    <dbReference type="NCBI Taxonomy" id="1314669"/>
    <lineage>
        <taxon>Eukaryota</taxon>
        <taxon>Fungi</taxon>
        <taxon>Dikarya</taxon>
        <taxon>Ascomycota</taxon>
        <taxon>Pezizomycotina</taxon>
        <taxon>Dothideomycetes</taxon>
        <taxon>Dothideomycetidae</taxon>
        <taxon>Capnodiales</taxon>
        <taxon>Capnodiaceae</taxon>
        <taxon>Polychaeton</taxon>
    </lineage>
</organism>
<name>A0A9P4Q3T0_9PEZI</name>
<dbReference type="EMBL" id="MU003836">
    <property type="protein sequence ID" value="KAF2717821.1"/>
    <property type="molecule type" value="Genomic_DNA"/>
</dbReference>
<protein>
    <submittedName>
        <fullName evidence="1">Uncharacterized protein</fullName>
    </submittedName>
</protein>
<gene>
    <name evidence="1" type="ORF">K431DRAFT_288248</name>
</gene>